<dbReference type="OrthoDB" id="3712030at2"/>
<dbReference type="EMBL" id="FQZV01000003">
    <property type="protein sequence ID" value="SHI52156.1"/>
    <property type="molecule type" value="Genomic_DNA"/>
</dbReference>
<evidence type="ECO:0008006" key="3">
    <source>
        <dbReference type="Google" id="ProtNLM"/>
    </source>
</evidence>
<dbReference type="STRING" id="1121919.SAMN02745975_00056"/>
<accession>A0A1M6BTT7</accession>
<evidence type="ECO:0000313" key="2">
    <source>
        <dbReference type="Proteomes" id="UP000184536"/>
    </source>
</evidence>
<organism evidence="1 2">
    <name type="scientific">Geosporobacter subterraneus DSM 17957</name>
    <dbReference type="NCBI Taxonomy" id="1121919"/>
    <lineage>
        <taxon>Bacteria</taxon>
        <taxon>Bacillati</taxon>
        <taxon>Bacillota</taxon>
        <taxon>Clostridia</taxon>
        <taxon>Peptostreptococcales</taxon>
        <taxon>Thermotaleaceae</taxon>
        <taxon>Geosporobacter</taxon>
    </lineage>
</organism>
<dbReference type="NCBIfam" id="NF040739">
    <property type="entry name" value="ornith_OrtA"/>
    <property type="match status" value="1"/>
</dbReference>
<dbReference type="RefSeq" id="WP_110939374.1">
    <property type="nucleotide sequence ID" value="NZ_FQZV01000003.1"/>
</dbReference>
<evidence type="ECO:0000313" key="1">
    <source>
        <dbReference type="EMBL" id="SHI52156.1"/>
    </source>
</evidence>
<sequence length="102" mass="11366">MEARKGDWVMIHNIVLTSEERAPQVPEDTKQVPLESWVKGFLEKDAAIGDEVKITTVTGRKVNGKLVEIHPAYKHNFGDFVPELLQIGIQLKEMLAGGENNA</sequence>
<dbReference type="Proteomes" id="UP000184536">
    <property type="component" value="Unassembled WGS sequence"/>
</dbReference>
<proteinExistence type="predicted"/>
<name>A0A1M6BTT7_9FIRM</name>
<protein>
    <recommendedName>
        <fullName evidence="3">2-amino-4-ketopentanoate thiolase alpha subunit</fullName>
    </recommendedName>
</protein>
<reference evidence="2" key="1">
    <citation type="submission" date="2016-11" db="EMBL/GenBank/DDBJ databases">
        <authorList>
            <person name="Varghese N."/>
            <person name="Submissions S."/>
        </authorList>
    </citation>
    <scope>NUCLEOTIDE SEQUENCE [LARGE SCALE GENOMIC DNA]</scope>
    <source>
        <strain evidence="2">DSM 17957</strain>
    </source>
</reference>
<dbReference type="Pfam" id="PF22010">
    <property type="entry name" value="OrtA"/>
    <property type="match status" value="1"/>
</dbReference>
<keyword evidence="2" id="KW-1185">Reference proteome</keyword>
<gene>
    <name evidence="1" type="ORF">SAMN02745975_00056</name>
</gene>
<dbReference type="InterPro" id="IPR047755">
    <property type="entry name" value="OrtA"/>
</dbReference>
<dbReference type="AlphaFoldDB" id="A0A1M6BTT7"/>